<accession>A0A4V4HIG7</accession>
<evidence type="ECO:0000256" key="1">
    <source>
        <dbReference type="ARBA" id="ARBA00022723"/>
    </source>
</evidence>
<evidence type="ECO:0000256" key="3">
    <source>
        <dbReference type="ARBA" id="ARBA00022833"/>
    </source>
</evidence>
<dbReference type="Proteomes" id="UP000297245">
    <property type="component" value="Unassembled WGS sequence"/>
</dbReference>
<name>A0A4V4HIG7_DENBC</name>
<protein>
    <recommendedName>
        <fullName evidence="5">MYND-type domain-containing protein</fullName>
    </recommendedName>
</protein>
<dbReference type="Gene3D" id="6.10.140.2220">
    <property type="match status" value="1"/>
</dbReference>
<proteinExistence type="predicted"/>
<dbReference type="PROSITE" id="PS50865">
    <property type="entry name" value="ZF_MYND_2"/>
    <property type="match status" value="1"/>
</dbReference>
<keyword evidence="1" id="KW-0479">Metal-binding</keyword>
<dbReference type="EMBL" id="ML179042">
    <property type="protein sequence ID" value="THV06566.1"/>
    <property type="molecule type" value="Genomic_DNA"/>
</dbReference>
<dbReference type="InterPro" id="IPR002893">
    <property type="entry name" value="Znf_MYND"/>
</dbReference>
<evidence type="ECO:0000259" key="5">
    <source>
        <dbReference type="PROSITE" id="PS50865"/>
    </source>
</evidence>
<evidence type="ECO:0000313" key="6">
    <source>
        <dbReference type="EMBL" id="THV06566.1"/>
    </source>
</evidence>
<evidence type="ECO:0000256" key="4">
    <source>
        <dbReference type="PROSITE-ProRule" id="PRU00134"/>
    </source>
</evidence>
<gene>
    <name evidence="6" type="ORF">K435DRAFT_773245</name>
</gene>
<evidence type="ECO:0000256" key="2">
    <source>
        <dbReference type="ARBA" id="ARBA00022771"/>
    </source>
</evidence>
<dbReference type="GO" id="GO:0008270">
    <property type="term" value="F:zinc ion binding"/>
    <property type="evidence" value="ECO:0007669"/>
    <property type="project" value="UniProtKB-KW"/>
</dbReference>
<evidence type="ECO:0000313" key="7">
    <source>
        <dbReference type="Proteomes" id="UP000297245"/>
    </source>
</evidence>
<keyword evidence="3" id="KW-0862">Zinc</keyword>
<keyword evidence="7" id="KW-1185">Reference proteome</keyword>
<keyword evidence="2 4" id="KW-0863">Zinc-finger</keyword>
<dbReference type="AlphaFoldDB" id="A0A4V4HIG7"/>
<feature type="domain" description="MYND-type" evidence="5">
    <location>
        <begin position="98"/>
        <end position="140"/>
    </location>
</feature>
<reference evidence="6 7" key="1">
    <citation type="journal article" date="2019" name="Nat. Ecol. Evol.">
        <title>Megaphylogeny resolves global patterns of mushroom evolution.</title>
        <authorList>
            <person name="Varga T."/>
            <person name="Krizsan K."/>
            <person name="Foldi C."/>
            <person name="Dima B."/>
            <person name="Sanchez-Garcia M."/>
            <person name="Sanchez-Ramirez S."/>
            <person name="Szollosi G.J."/>
            <person name="Szarkandi J.G."/>
            <person name="Papp V."/>
            <person name="Albert L."/>
            <person name="Andreopoulos W."/>
            <person name="Angelini C."/>
            <person name="Antonin V."/>
            <person name="Barry K.W."/>
            <person name="Bougher N.L."/>
            <person name="Buchanan P."/>
            <person name="Buyck B."/>
            <person name="Bense V."/>
            <person name="Catcheside P."/>
            <person name="Chovatia M."/>
            <person name="Cooper J."/>
            <person name="Damon W."/>
            <person name="Desjardin D."/>
            <person name="Finy P."/>
            <person name="Geml J."/>
            <person name="Haridas S."/>
            <person name="Hughes K."/>
            <person name="Justo A."/>
            <person name="Karasinski D."/>
            <person name="Kautmanova I."/>
            <person name="Kiss B."/>
            <person name="Kocsube S."/>
            <person name="Kotiranta H."/>
            <person name="LaButti K.M."/>
            <person name="Lechner B.E."/>
            <person name="Liimatainen K."/>
            <person name="Lipzen A."/>
            <person name="Lukacs Z."/>
            <person name="Mihaltcheva S."/>
            <person name="Morgado L.N."/>
            <person name="Niskanen T."/>
            <person name="Noordeloos M.E."/>
            <person name="Ohm R.A."/>
            <person name="Ortiz-Santana B."/>
            <person name="Ovrebo C."/>
            <person name="Racz N."/>
            <person name="Riley R."/>
            <person name="Savchenko A."/>
            <person name="Shiryaev A."/>
            <person name="Soop K."/>
            <person name="Spirin V."/>
            <person name="Szebenyi C."/>
            <person name="Tomsovsky M."/>
            <person name="Tulloss R.E."/>
            <person name="Uehling J."/>
            <person name="Grigoriev I.V."/>
            <person name="Vagvolgyi C."/>
            <person name="Papp T."/>
            <person name="Martin F.M."/>
            <person name="Miettinen O."/>
            <person name="Hibbett D.S."/>
            <person name="Nagy L.G."/>
        </authorList>
    </citation>
    <scope>NUCLEOTIDE SEQUENCE [LARGE SCALE GENOMIC DNA]</scope>
    <source>
        <strain evidence="6 7">CBS 962.96</strain>
    </source>
</reference>
<dbReference type="Pfam" id="PF01753">
    <property type="entry name" value="zf-MYND"/>
    <property type="match status" value="1"/>
</dbReference>
<organism evidence="6 7">
    <name type="scientific">Dendrothele bispora (strain CBS 962.96)</name>
    <dbReference type="NCBI Taxonomy" id="1314807"/>
    <lineage>
        <taxon>Eukaryota</taxon>
        <taxon>Fungi</taxon>
        <taxon>Dikarya</taxon>
        <taxon>Basidiomycota</taxon>
        <taxon>Agaricomycotina</taxon>
        <taxon>Agaricomycetes</taxon>
        <taxon>Agaricomycetidae</taxon>
        <taxon>Agaricales</taxon>
        <taxon>Agaricales incertae sedis</taxon>
        <taxon>Dendrothele</taxon>
    </lineage>
</organism>
<dbReference type="SUPFAM" id="SSF144232">
    <property type="entry name" value="HIT/MYND zinc finger-like"/>
    <property type="match status" value="1"/>
</dbReference>
<dbReference type="OrthoDB" id="432970at2759"/>
<sequence length="172" mass="19932">MDILRKKGTWMQNMLQQWGWDDFKLDPAVVFAMDNVDFHPRPWEGLLSKVEGNKRMQEWNAAVDEYIKTPGDTRNRIDIEIEAKIGPHGGPLYRHCEAEECSIVEGRDIQKLQGCSQCRLVFYCSKECQKSGWKEHKTECKAKTHHPQMLDSQWSMEQMMIGLTAVGGMSQR</sequence>